<dbReference type="AlphaFoldDB" id="A0A819PPB2"/>
<name>A0A819PPB2_9BILA</name>
<comment type="caution">
    <text evidence="1">The sequence shown here is derived from an EMBL/GenBank/DDBJ whole genome shotgun (WGS) entry which is preliminary data.</text>
</comment>
<reference evidence="1" key="1">
    <citation type="submission" date="2021-02" db="EMBL/GenBank/DDBJ databases">
        <authorList>
            <person name="Nowell W R."/>
        </authorList>
    </citation>
    <scope>NUCLEOTIDE SEQUENCE</scope>
</reference>
<feature type="non-terminal residue" evidence="1">
    <location>
        <position position="117"/>
    </location>
</feature>
<sequence length="117" mass="13643">MTMIKQLLCQLFSGRCKLKSLRIDISNELRGGSIHYCLASNSDLSSNLIQYQLQSCNITLLRLHIRLNRICFLENLIEYVLNLEQMPVEFHSSSVFNSSWKSNVETLKKSNKNWFNK</sequence>
<keyword evidence="2" id="KW-1185">Reference proteome</keyword>
<gene>
    <name evidence="1" type="ORF">OVN521_LOCUS15793</name>
</gene>
<accession>A0A819PPB2</accession>
<dbReference type="EMBL" id="CAJOBG010002550">
    <property type="protein sequence ID" value="CAF4014002.1"/>
    <property type="molecule type" value="Genomic_DNA"/>
</dbReference>
<dbReference type="Proteomes" id="UP000663866">
    <property type="component" value="Unassembled WGS sequence"/>
</dbReference>
<proteinExistence type="predicted"/>
<protein>
    <submittedName>
        <fullName evidence="1">Uncharacterized protein</fullName>
    </submittedName>
</protein>
<evidence type="ECO:0000313" key="1">
    <source>
        <dbReference type="EMBL" id="CAF4014002.1"/>
    </source>
</evidence>
<evidence type="ECO:0000313" key="2">
    <source>
        <dbReference type="Proteomes" id="UP000663866"/>
    </source>
</evidence>
<organism evidence="1 2">
    <name type="scientific">Rotaria magnacalcarata</name>
    <dbReference type="NCBI Taxonomy" id="392030"/>
    <lineage>
        <taxon>Eukaryota</taxon>
        <taxon>Metazoa</taxon>
        <taxon>Spiralia</taxon>
        <taxon>Gnathifera</taxon>
        <taxon>Rotifera</taxon>
        <taxon>Eurotatoria</taxon>
        <taxon>Bdelloidea</taxon>
        <taxon>Philodinida</taxon>
        <taxon>Philodinidae</taxon>
        <taxon>Rotaria</taxon>
    </lineage>
</organism>